<dbReference type="InterPro" id="IPR008969">
    <property type="entry name" value="CarboxyPept-like_regulatory"/>
</dbReference>
<evidence type="ECO:0000313" key="9">
    <source>
        <dbReference type="EMBL" id="GEM52239.1"/>
    </source>
</evidence>
<reference evidence="9 10" key="1">
    <citation type="submission" date="2019-07" db="EMBL/GenBank/DDBJ databases">
        <title>Whole genome shotgun sequence of Empedobacter brevis NBRC 14943.</title>
        <authorList>
            <person name="Hosoyama A."/>
            <person name="Uohara A."/>
            <person name="Ohji S."/>
            <person name="Ichikawa N."/>
        </authorList>
    </citation>
    <scope>NUCLEOTIDE SEQUENCE [LARGE SCALE GENOMIC DNA]</scope>
    <source>
        <strain evidence="9 10">NBRC 14943</strain>
    </source>
</reference>
<dbReference type="GO" id="GO:0015344">
    <property type="term" value="F:siderophore uptake transmembrane transporter activity"/>
    <property type="evidence" value="ECO:0007669"/>
    <property type="project" value="TreeGrafter"/>
</dbReference>
<dbReference type="InterPro" id="IPR036942">
    <property type="entry name" value="Beta-barrel_TonB_sf"/>
</dbReference>
<dbReference type="InterPro" id="IPR041700">
    <property type="entry name" value="OMP_b-brl_3"/>
</dbReference>
<evidence type="ECO:0000256" key="7">
    <source>
        <dbReference type="ARBA" id="ARBA00023237"/>
    </source>
</evidence>
<dbReference type="SUPFAM" id="SSF56935">
    <property type="entry name" value="Porins"/>
    <property type="match status" value="1"/>
</dbReference>
<dbReference type="Pfam" id="PF14905">
    <property type="entry name" value="OMP_b-brl_3"/>
    <property type="match status" value="1"/>
</dbReference>
<evidence type="ECO:0000256" key="4">
    <source>
        <dbReference type="ARBA" id="ARBA00022692"/>
    </source>
</evidence>
<proteinExistence type="predicted"/>
<keyword evidence="10" id="KW-1185">Reference proteome</keyword>
<keyword evidence="7" id="KW-0998">Cell outer membrane</keyword>
<evidence type="ECO:0000256" key="2">
    <source>
        <dbReference type="ARBA" id="ARBA00022448"/>
    </source>
</evidence>
<dbReference type="SUPFAM" id="SSF49464">
    <property type="entry name" value="Carboxypeptidase regulatory domain-like"/>
    <property type="match status" value="1"/>
</dbReference>
<dbReference type="InterPro" id="IPR037066">
    <property type="entry name" value="Plug_dom_sf"/>
</dbReference>
<evidence type="ECO:0000256" key="6">
    <source>
        <dbReference type="ARBA" id="ARBA00023136"/>
    </source>
</evidence>
<dbReference type="AlphaFoldDB" id="A0A511NHF1"/>
<evidence type="ECO:0000256" key="3">
    <source>
        <dbReference type="ARBA" id="ARBA00022452"/>
    </source>
</evidence>
<accession>A0A511NHF1</accession>
<evidence type="ECO:0000259" key="8">
    <source>
        <dbReference type="Pfam" id="PF14905"/>
    </source>
</evidence>
<keyword evidence="5" id="KW-0732">Signal</keyword>
<comment type="subcellular location">
    <subcellularLocation>
        <location evidence="1">Cell outer membrane</location>
        <topology evidence="1">Multi-pass membrane protein</topology>
    </subcellularLocation>
</comment>
<dbReference type="EMBL" id="BJXC01000013">
    <property type="protein sequence ID" value="GEM52239.1"/>
    <property type="molecule type" value="Genomic_DNA"/>
</dbReference>
<gene>
    <name evidence="9" type="ORF">EB1_20290</name>
</gene>
<dbReference type="PANTHER" id="PTHR30069">
    <property type="entry name" value="TONB-DEPENDENT OUTER MEMBRANE RECEPTOR"/>
    <property type="match status" value="1"/>
</dbReference>
<dbReference type="GO" id="GO:0044718">
    <property type="term" value="P:siderophore transmembrane transport"/>
    <property type="evidence" value="ECO:0007669"/>
    <property type="project" value="TreeGrafter"/>
</dbReference>
<dbReference type="Proteomes" id="UP000321245">
    <property type="component" value="Unassembled WGS sequence"/>
</dbReference>
<dbReference type="Gene3D" id="2.40.170.20">
    <property type="entry name" value="TonB-dependent receptor, beta-barrel domain"/>
    <property type="match status" value="1"/>
</dbReference>
<name>A0A511NHF1_9FLAO</name>
<feature type="domain" description="Outer membrane protein beta-barrel" evidence="8">
    <location>
        <begin position="365"/>
        <end position="758"/>
    </location>
</feature>
<sequence length="781" mass="90363">MKNIFALLCLLFYSFVFGQTYQLTGKIVDQNNQALSNQLVLLAVKDSLANQQTLTNDLGEFIFEVEKNSYDVSLEQQGQEIFLQRILLDKNMALGSLKVENTFNLEGVTITKKKKLIEQQIDRMVFNVENSIAAQGMDGLDALRNTPLVRLENDAISIIGKNNVSVMINDRPLQLSGSDLQNYLRSLRSEDIARIEVITTPPAKYEAQGNSGIINIILKKNTNLGWNGSISTTYQRNSYNGYRIHPTVNYQSEKISSSLKIRYYNMGYKMDSWRNLVSAEKSVYTNSNRKDSPRGGGFNYSLDYKMNEQSNIGLIYDFSQSNYNVNAENTATYFTRTIQDSILTTNENQHWKTPTHTFNLYYDLKLDSIGKKMSITTNYLGTTPDKRNQLNTISDTDYLSFVRNFSKMNYSIFSGQIDFTLPFSTFKMDTGAKYTLLSNKSDVKFYELKNDDYLLNPMNSNVFDYSEKNYATYVSIQKDFDEHWSAKAGLRYEVTDYEGKSETQSVAKNNYGKFFPTAYVSYKTNQNTFTLNYSKRINRPGFQEINPFRWYSNPYLYYAGNASVQPSFNDNIEFSFNYKSKLNAQLYYQFTKNDLTNVSRLEDGIYSNVIENSFNQNRFGLNLNYFDTYFKRWEMVAVANTSYTKTLPLIKEVESLSIYSFYLSINNTFTLNKDKTYFLLVNYWQDLPWTYANTKMNGRNDLSLGLRASFFNKNLQTSLVVNDIFNQVRNYGNANMSGYNSSFYQFMDYRKLTLSLSYSFGNKEIKGNTKKINFEDKSRAN</sequence>
<keyword evidence="9" id="KW-0675">Receptor</keyword>
<dbReference type="PANTHER" id="PTHR30069:SF29">
    <property type="entry name" value="HEMOGLOBIN AND HEMOGLOBIN-HAPTOGLOBIN-BINDING PROTEIN 1-RELATED"/>
    <property type="match status" value="1"/>
</dbReference>
<keyword evidence="6" id="KW-0472">Membrane</keyword>
<dbReference type="Gene3D" id="2.170.130.10">
    <property type="entry name" value="TonB-dependent receptor, plug domain"/>
    <property type="match status" value="1"/>
</dbReference>
<dbReference type="GeneID" id="84650260"/>
<protein>
    <submittedName>
        <fullName evidence="9">TonB-dependent receptor</fullName>
    </submittedName>
</protein>
<dbReference type="RefSeq" id="WP_019975595.1">
    <property type="nucleotide sequence ID" value="NZ_BJXC01000013.1"/>
</dbReference>
<evidence type="ECO:0000256" key="5">
    <source>
        <dbReference type="ARBA" id="ARBA00022729"/>
    </source>
</evidence>
<keyword evidence="3" id="KW-1134">Transmembrane beta strand</keyword>
<evidence type="ECO:0000313" key="10">
    <source>
        <dbReference type="Proteomes" id="UP000321245"/>
    </source>
</evidence>
<keyword evidence="2" id="KW-0813">Transport</keyword>
<dbReference type="InterPro" id="IPR039426">
    <property type="entry name" value="TonB-dep_rcpt-like"/>
</dbReference>
<comment type="caution">
    <text evidence="9">The sequence shown here is derived from an EMBL/GenBank/DDBJ whole genome shotgun (WGS) entry which is preliminary data.</text>
</comment>
<dbReference type="OrthoDB" id="8764943at2"/>
<dbReference type="STRING" id="1218108.GCA_000382425_02108"/>
<organism evidence="9 10">
    <name type="scientific">Empedobacter brevis NBRC 14943 = ATCC 43319</name>
    <dbReference type="NCBI Taxonomy" id="1218108"/>
    <lineage>
        <taxon>Bacteria</taxon>
        <taxon>Pseudomonadati</taxon>
        <taxon>Bacteroidota</taxon>
        <taxon>Flavobacteriia</taxon>
        <taxon>Flavobacteriales</taxon>
        <taxon>Weeksellaceae</taxon>
        <taxon>Empedobacter</taxon>
    </lineage>
</organism>
<dbReference type="GO" id="GO:0009279">
    <property type="term" value="C:cell outer membrane"/>
    <property type="evidence" value="ECO:0007669"/>
    <property type="project" value="UniProtKB-SubCell"/>
</dbReference>
<evidence type="ECO:0000256" key="1">
    <source>
        <dbReference type="ARBA" id="ARBA00004571"/>
    </source>
</evidence>
<keyword evidence="4" id="KW-0812">Transmembrane</keyword>